<dbReference type="RefSeq" id="WP_208264197.1">
    <property type="nucleotide sequence ID" value="NZ_JAGEOJ010000074.1"/>
</dbReference>
<dbReference type="AlphaFoldDB" id="A0A939TAB5"/>
<keyword evidence="2" id="KW-1185">Reference proteome</keyword>
<dbReference type="Proteomes" id="UP000669179">
    <property type="component" value="Unassembled WGS sequence"/>
</dbReference>
<reference evidence="1" key="1">
    <citation type="submission" date="2021-03" db="EMBL/GenBank/DDBJ databases">
        <authorList>
            <person name="Kanchanasin P."/>
            <person name="Saeng-In P."/>
            <person name="Phongsopitanun W."/>
            <person name="Yuki M."/>
            <person name="Kudo T."/>
            <person name="Ohkuma M."/>
            <person name="Tanasupawat S."/>
        </authorList>
    </citation>
    <scope>NUCLEOTIDE SEQUENCE</scope>
    <source>
        <strain evidence="1">GKU 128</strain>
    </source>
</reference>
<evidence type="ECO:0000313" key="1">
    <source>
        <dbReference type="EMBL" id="MBO2455963.1"/>
    </source>
</evidence>
<dbReference type="SUPFAM" id="SSF52777">
    <property type="entry name" value="CoA-dependent acyltransferases"/>
    <property type="match status" value="1"/>
</dbReference>
<dbReference type="InterPro" id="IPR023213">
    <property type="entry name" value="CAT-like_dom_sf"/>
</dbReference>
<comment type="caution">
    <text evidence="1">The sequence shown here is derived from an EMBL/GenBank/DDBJ whole genome shotgun (WGS) entry which is preliminary data.</text>
</comment>
<evidence type="ECO:0008006" key="3">
    <source>
        <dbReference type="Google" id="ProtNLM"/>
    </source>
</evidence>
<dbReference type="Gene3D" id="3.30.559.30">
    <property type="entry name" value="Nonribosomal peptide synthetase, condensation domain"/>
    <property type="match status" value="1"/>
</dbReference>
<accession>A0A939TAB5</accession>
<sequence length="102" mass="11033">LQNTAPATLALPALDVSAVDGLTRVAAARFDLDFSITEIEDDGRPAGLRGVLTGAMDLFAPATVDRIAERFVQVLTKAVEDPRRRIRALDVISADEHRNVVH</sequence>
<gene>
    <name evidence="1" type="ORF">J4573_53460</name>
</gene>
<protein>
    <recommendedName>
        <fullName evidence="3">Condensation domain-containing protein</fullName>
    </recommendedName>
</protein>
<dbReference type="Gene3D" id="3.30.559.10">
    <property type="entry name" value="Chloramphenicol acetyltransferase-like domain"/>
    <property type="match status" value="1"/>
</dbReference>
<feature type="non-terminal residue" evidence="1">
    <location>
        <position position="102"/>
    </location>
</feature>
<proteinExistence type="predicted"/>
<dbReference type="EMBL" id="JAGEOJ010000074">
    <property type="protein sequence ID" value="MBO2455963.1"/>
    <property type="molecule type" value="Genomic_DNA"/>
</dbReference>
<name>A0A939TAB5_9ACTN</name>
<organism evidence="1 2">
    <name type="scientific">Actinomadura barringtoniae</name>
    <dbReference type="NCBI Taxonomy" id="1427535"/>
    <lineage>
        <taxon>Bacteria</taxon>
        <taxon>Bacillati</taxon>
        <taxon>Actinomycetota</taxon>
        <taxon>Actinomycetes</taxon>
        <taxon>Streptosporangiales</taxon>
        <taxon>Thermomonosporaceae</taxon>
        <taxon>Actinomadura</taxon>
    </lineage>
</organism>
<evidence type="ECO:0000313" key="2">
    <source>
        <dbReference type="Proteomes" id="UP000669179"/>
    </source>
</evidence>
<feature type="non-terminal residue" evidence="1">
    <location>
        <position position="1"/>
    </location>
</feature>